<comment type="caution">
    <text evidence="3">The sequence shown here is derived from an EMBL/GenBank/DDBJ whole genome shotgun (WGS) entry which is preliminary data.</text>
</comment>
<keyword evidence="4" id="KW-1185">Reference proteome</keyword>
<proteinExistence type="predicted"/>
<dbReference type="InterPro" id="IPR045518">
    <property type="entry name" value="2EXR"/>
</dbReference>
<feature type="region of interest" description="Disordered" evidence="1">
    <location>
        <begin position="240"/>
        <end position="262"/>
    </location>
</feature>
<dbReference type="PANTHER" id="PTHR35910">
    <property type="entry name" value="2EXR DOMAIN-CONTAINING PROTEIN"/>
    <property type="match status" value="1"/>
</dbReference>
<dbReference type="EMBL" id="CAUWAG010000018">
    <property type="protein sequence ID" value="CAJ2511215.1"/>
    <property type="molecule type" value="Genomic_DNA"/>
</dbReference>
<evidence type="ECO:0000313" key="3">
    <source>
        <dbReference type="EMBL" id="CAJ2511215.1"/>
    </source>
</evidence>
<evidence type="ECO:0000313" key="4">
    <source>
        <dbReference type="Proteomes" id="UP001295740"/>
    </source>
</evidence>
<reference evidence="3" key="1">
    <citation type="submission" date="2023-10" db="EMBL/GenBank/DDBJ databases">
        <authorList>
            <person name="Hackl T."/>
        </authorList>
    </citation>
    <scope>NUCLEOTIDE SEQUENCE</scope>
</reference>
<feature type="domain" description="2EXR" evidence="2">
    <location>
        <begin position="17"/>
        <end position="129"/>
    </location>
</feature>
<dbReference type="Proteomes" id="UP001295740">
    <property type="component" value="Unassembled WGS sequence"/>
</dbReference>
<organism evidence="3 4">
    <name type="scientific">Anthostomella pinea</name>
    <dbReference type="NCBI Taxonomy" id="933095"/>
    <lineage>
        <taxon>Eukaryota</taxon>
        <taxon>Fungi</taxon>
        <taxon>Dikarya</taxon>
        <taxon>Ascomycota</taxon>
        <taxon>Pezizomycotina</taxon>
        <taxon>Sordariomycetes</taxon>
        <taxon>Xylariomycetidae</taxon>
        <taxon>Xylariales</taxon>
        <taxon>Xylariaceae</taxon>
        <taxon>Anthostomella</taxon>
    </lineage>
</organism>
<gene>
    <name evidence="3" type="ORF">KHLLAP_LOCUS11683</name>
</gene>
<dbReference type="AlphaFoldDB" id="A0AAI8VUY6"/>
<evidence type="ECO:0000256" key="1">
    <source>
        <dbReference type="SAM" id="MobiDB-lite"/>
    </source>
</evidence>
<evidence type="ECO:0000259" key="2">
    <source>
        <dbReference type="Pfam" id="PF20150"/>
    </source>
</evidence>
<name>A0AAI8VUY6_9PEZI</name>
<dbReference type="PANTHER" id="PTHR35910:SF1">
    <property type="entry name" value="2EXR DOMAIN-CONTAINING PROTEIN"/>
    <property type="match status" value="1"/>
</dbReference>
<dbReference type="Pfam" id="PF20150">
    <property type="entry name" value="2EXR"/>
    <property type="match status" value="1"/>
</dbReference>
<accession>A0AAI8VUY6</accession>
<sequence length="315" mass="34941">MAAPEPLAKELQEATRFTRFSALPPELRHMIWAFALPPDTQELHILQTPNPAVASAWVQSATATSTPASIPSALGPAPAFLTVQTGYPVLMHASREARRTAQSRTTLTWSEEARCAIPTRAFRPDMDILYMPWFSFRGFFRQAETFPSYRALTPQLRHVAIDAVVTDFPDRLVDSFRYLRSLRTLHVLFGSATGPFRVEEALRFRRREVWAQAVYADGDAGYVFEEARQETESMLLVAGENGGNGPGDGDGDDDDHGLPGGIGVWDPDRRTLKLDIVADVFTEYCASAEGSPWVEKGKESMTDLATSMEWNTGRG</sequence>
<protein>
    <submittedName>
        <fullName evidence="3">Uu.00g068400.m01.CDS01</fullName>
    </submittedName>
</protein>